<protein>
    <submittedName>
        <fullName evidence="2">Uncharacterized protein</fullName>
    </submittedName>
</protein>
<dbReference type="Proteomes" id="UP000237105">
    <property type="component" value="Unassembled WGS sequence"/>
</dbReference>
<feature type="region of interest" description="Disordered" evidence="1">
    <location>
        <begin position="19"/>
        <end position="81"/>
    </location>
</feature>
<reference evidence="3" key="1">
    <citation type="submission" date="2016-06" db="EMBL/GenBank/DDBJ databases">
        <title>Parallel loss of symbiosis genes in relatives of nitrogen-fixing non-legume Parasponia.</title>
        <authorList>
            <person name="Van Velzen R."/>
            <person name="Holmer R."/>
            <person name="Bu F."/>
            <person name="Rutten L."/>
            <person name="Van Zeijl A."/>
            <person name="Liu W."/>
            <person name="Santuari L."/>
            <person name="Cao Q."/>
            <person name="Sharma T."/>
            <person name="Shen D."/>
            <person name="Roswanjaya Y."/>
            <person name="Wardhani T."/>
            <person name="Kalhor M.S."/>
            <person name="Jansen J."/>
            <person name="Van den Hoogen J."/>
            <person name="Gungor B."/>
            <person name="Hartog M."/>
            <person name="Hontelez J."/>
            <person name="Verver J."/>
            <person name="Yang W.-C."/>
            <person name="Schijlen E."/>
            <person name="Repin R."/>
            <person name="Schilthuizen M."/>
            <person name="Schranz E."/>
            <person name="Heidstra R."/>
            <person name="Miyata K."/>
            <person name="Fedorova E."/>
            <person name="Kohlen W."/>
            <person name="Bisseling T."/>
            <person name="Smit S."/>
            <person name="Geurts R."/>
        </authorList>
    </citation>
    <scope>NUCLEOTIDE SEQUENCE [LARGE SCALE GENOMIC DNA]</scope>
    <source>
        <strain evidence="3">cv. WU1-14</strain>
    </source>
</reference>
<comment type="caution">
    <text evidence="2">The sequence shown here is derived from an EMBL/GenBank/DDBJ whole genome shotgun (WGS) entry which is preliminary data.</text>
</comment>
<dbReference type="EMBL" id="JXTB01000078">
    <property type="protein sequence ID" value="PON66606.1"/>
    <property type="molecule type" value="Genomic_DNA"/>
</dbReference>
<evidence type="ECO:0000256" key="1">
    <source>
        <dbReference type="SAM" id="MobiDB-lite"/>
    </source>
</evidence>
<evidence type="ECO:0000313" key="2">
    <source>
        <dbReference type="EMBL" id="PON66606.1"/>
    </source>
</evidence>
<sequence>MLEKTGNKNFLSAFVGNNAYKGENTTSTDKTNEQTRELVTHKPWEEMRTPTKANTLEKPICPNIKPRCTHGIRDDNRFSTL</sequence>
<name>A0A2P5CZY1_PARAD</name>
<gene>
    <name evidence="2" type="ORF">PanWU01x14_108480</name>
</gene>
<feature type="compositionally biased region" description="Basic and acidic residues" evidence="1">
    <location>
        <begin position="30"/>
        <end position="49"/>
    </location>
</feature>
<proteinExistence type="predicted"/>
<dbReference type="AlphaFoldDB" id="A0A2P5CZY1"/>
<feature type="compositionally biased region" description="Basic and acidic residues" evidence="1">
    <location>
        <begin position="71"/>
        <end position="81"/>
    </location>
</feature>
<organism evidence="2 3">
    <name type="scientific">Parasponia andersonii</name>
    <name type="common">Sponia andersonii</name>
    <dbReference type="NCBI Taxonomy" id="3476"/>
    <lineage>
        <taxon>Eukaryota</taxon>
        <taxon>Viridiplantae</taxon>
        <taxon>Streptophyta</taxon>
        <taxon>Embryophyta</taxon>
        <taxon>Tracheophyta</taxon>
        <taxon>Spermatophyta</taxon>
        <taxon>Magnoliopsida</taxon>
        <taxon>eudicotyledons</taxon>
        <taxon>Gunneridae</taxon>
        <taxon>Pentapetalae</taxon>
        <taxon>rosids</taxon>
        <taxon>fabids</taxon>
        <taxon>Rosales</taxon>
        <taxon>Cannabaceae</taxon>
        <taxon>Parasponia</taxon>
    </lineage>
</organism>
<accession>A0A2P5CZY1</accession>
<keyword evidence="3" id="KW-1185">Reference proteome</keyword>
<evidence type="ECO:0000313" key="3">
    <source>
        <dbReference type="Proteomes" id="UP000237105"/>
    </source>
</evidence>